<dbReference type="EMBL" id="JANFZH010000001">
    <property type="protein sequence ID" value="MCQ4838434.1"/>
    <property type="molecule type" value="Genomic_DNA"/>
</dbReference>
<dbReference type="SUPFAM" id="SSF55347">
    <property type="entry name" value="Glyceraldehyde-3-phosphate dehydrogenase-like, C-terminal domain"/>
    <property type="match status" value="1"/>
</dbReference>
<reference evidence="4 5" key="1">
    <citation type="submission" date="2022-06" db="EMBL/GenBank/DDBJ databases">
        <title>Isolation of gut microbiota from human fecal samples.</title>
        <authorList>
            <person name="Pamer E.G."/>
            <person name="Barat B."/>
            <person name="Waligurski E."/>
            <person name="Medina S."/>
            <person name="Paddock L."/>
            <person name="Mostad J."/>
        </authorList>
    </citation>
    <scope>NUCLEOTIDE SEQUENCE [LARGE SCALE GENOMIC DNA]</scope>
    <source>
        <strain evidence="4 5">DFI.9.73</strain>
    </source>
</reference>
<dbReference type="Gene3D" id="3.30.360.10">
    <property type="entry name" value="Dihydrodipicolinate Reductase, domain 2"/>
    <property type="match status" value="1"/>
</dbReference>
<gene>
    <name evidence="4" type="ORF">NE695_00725</name>
</gene>
<dbReference type="Gene3D" id="3.40.50.720">
    <property type="entry name" value="NAD(P)-binding Rossmann-like Domain"/>
    <property type="match status" value="1"/>
</dbReference>
<sequence length="406" mass="44496">MSIKPVKVALIGSGNISYTYLNTLVNGGFSIIDVVGCSDLIPERSKARAELFGIRQMTNEEILNDPEIEIVINTTQLWNHSAVTRQILEAGKNVYSEKAMGDTYEGAKANYDLAASKGLRLGCAPDCYMGSAFQTARKLLDDGAIGKPLIAHAMCYRGYNSHYAAGDPADPKAGSQGTTITYDMGGYYINILVNMLGAVNRVSGFTRFYSDRVYENPRHPRYKSPVDLEIGGEPRGDSVMLGSLEFQNGVYGSLTLCSEGFFPETPRMEILGTEGILTMPDPNFFGGWDNQVTLVRTGNPNEVFRVPFTHGFSDTDPNVPALSGKREPCHNSWRGLAVVDMAWAIRRGRPHRSSPDLALHTVEIIDAIEKSCKDNQVHTMQSRPERPAPLAPGFFGPMAETSIDNI</sequence>
<name>A0ABT1RUT2_9FIRM</name>
<dbReference type="InterPro" id="IPR036291">
    <property type="entry name" value="NAD(P)-bd_dom_sf"/>
</dbReference>
<evidence type="ECO:0000313" key="5">
    <source>
        <dbReference type="Proteomes" id="UP001524473"/>
    </source>
</evidence>
<dbReference type="InterPro" id="IPR050463">
    <property type="entry name" value="Gfo/Idh/MocA_oxidrdct_glycsds"/>
</dbReference>
<proteinExistence type="predicted"/>
<dbReference type="Proteomes" id="UP001524473">
    <property type="component" value="Unassembled WGS sequence"/>
</dbReference>
<evidence type="ECO:0000256" key="1">
    <source>
        <dbReference type="ARBA" id="ARBA00023002"/>
    </source>
</evidence>
<dbReference type="PANTHER" id="PTHR43818:SF11">
    <property type="entry name" value="BCDNA.GH03377"/>
    <property type="match status" value="1"/>
</dbReference>
<keyword evidence="5" id="KW-1185">Reference proteome</keyword>
<evidence type="ECO:0000313" key="4">
    <source>
        <dbReference type="EMBL" id="MCQ4838434.1"/>
    </source>
</evidence>
<keyword evidence="1" id="KW-0560">Oxidoreductase</keyword>
<accession>A0ABT1RUT2</accession>
<evidence type="ECO:0000259" key="3">
    <source>
        <dbReference type="Pfam" id="PF22725"/>
    </source>
</evidence>
<dbReference type="SUPFAM" id="SSF51735">
    <property type="entry name" value="NAD(P)-binding Rossmann-fold domains"/>
    <property type="match status" value="1"/>
</dbReference>
<evidence type="ECO:0000259" key="2">
    <source>
        <dbReference type="Pfam" id="PF01408"/>
    </source>
</evidence>
<dbReference type="Pfam" id="PF01408">
    <property type="entry name" value="GFO_IDH_MocA"/>
    <property type="match status" value="1"/>
</dbReference>
<comment type="caution">
    <text evidence="4">The sequence shown here is derived from an EMBL/GenBank/DDBJ whole genome shotgun (WGS) entry which is preliminary data.</text>
</comment>
<organism evidence="4 5">
    <name type="scientific">Neglectibacter timonensis</name>
    <dbReference type="NCBI Taxonomy" id="1776382"/>
    <lineage>
        <taxon>Bacteria</taxon>
        <taxon>Bacillati</taxon>
        <taxon>Bacillota</taxon>
        <taxon>Clostridia</taxon>
        <taxon>Eubacteriales</taxon>
        <taxon>Oscillospiraceae</taxon>
        <taxon>Neglectibacter</taxon>
    </lineage>
</organism>
<dbReference type="Pfam" id="PF22725">
    <property type="entry name" value="GFO_IDH_MocA_C3"/>
    <property type="match status" value="1"/>
</dbReference>
<dbReference type="RefSeq" id="WP_066863495.1">
    <property type="nucleotide sequence ID" value="NZ_CABKVV010000013.1"/>
</dbReference>
<dbReference type="GeneID" id="90532279"/>
<dbReference type="PANTHER" id="PTHR43818">
    <property type="entry name" value="BCDNA.GH03377"/>
    <property type="match status" value="1"/>
</dbReference>
<protein>
    <submittedName>
        <fullName evidence="4">Gfo/Idh/MocA family oxidoreductase</fullName>
    </submittedName>
</protein>
<dbReference type="InterPro" id="IPR000683">
    <property type="entry name" value="Gfo/Idh/MocA-like_OxRdtase_N"/>
</dbReference>
<feature type="domain" description="Gfo/Idh/MocA-like oxidoreductase N-terminal" evidence="2">
    <location>
        <begin position="6"/>
        <end position="121"/>
    </location>
</feature>
<feature type="domain" description="GFO/IDH/MocA-like oxidoreductase" evidence="3">
    <location>
        <begin position="133"/>
        <end position="277"/>
    </location>
</feature>
<dbReference type="InterPro" id="IPR055170">
    <property type="entry name" value="GFO_IDH_MocA-like_dom"/>
</dbReference>